<organism evidence="3 4">
    <name type="scientific">Fusarium pseudograminearum (strain CS3096)</name>
    <name type="common">Wheat and barley crown-rot fungus</name>
    <dbReference type="NCBI Taxonomy" id="1028729"/>
    <lineage>
        <taxon>Eukaryota</taxon>
        <taxon>Fungi</taxon>
        <taxon>Dikarya</taxon>
        <taxon>Ascomycota</taxon>
        <taxon>Pezizomycotina</taxon>
        <taxon>Sordariomycetes</taxon>
        <taxon>Hypocreomycetidae</taxon>
        <taxon>Hypocreales</taxon>
        <taxon>Nectriaceae</taxon>
        <taxon>Fusarium</taxon>
    </lineage>
</organism>
<dbReference type="Gene3D" id="3.40.50.850">
    <property type="entry name" value="Isochorismatase-like"/>
    <property type="match status" value="1"/>
</dbReference>
<dbReference type="HOGENOM" id="CLU_066901_1_1_1"/>
<dbReference type="InterPro" id="IPR053152">
    <property type="entry name" value="Hydrolase_YcaC-like"/>
</dbReference>
<keyword evidence="4" id="KW-1185">Reference proteome</keyword>
<comment type="similarity">
    <text evidence="1">Belongs to the isochorismatase family.</text>
</comment>
<reference evidence="3 4" key="1">
    <citation type="journal article" date="2012" name="PLoS Pathog.">
        <title>Comparative pathogenomics reveals horizontally acquired novel virulence genes in fungi infecting cereal hosts.</title>
        <authorList>
            <person name="Gardiner D.M."/>
            <person name="McDonald M.C."/>
            <person name="Covarelli L."/>
            <person name="Solomon P.S."/>
            <person name="Rusu A.G."/>
            <person name="Marshall M."/>
            <person name="Kazan K."/>
            <person name="Chakraborty S."/>
            <person name="McDonald B.A."/>
            <person name="Manners J.M."/>
        </authorList>
    </citation>
    <scope>NUCLEOTIDE SEQUENCE [LARGE SCALE GENOMIC DNA]</scope>
    <source>
        <strain evidence="3 4">CS3096</strain>
    </source>
</reference>
<dbReference type="GeneID" id="20363980"/>
<dbReference type="RefSeq" id="XP_009256755.1">
    <property type="nucleotide sequence ID" value="XM_009258480.1"/>
</dbReference>
<proteinExistence type="inferred from homology"/>
<protein>
    <recommendedName>
        <fullName evidence="2">Isochorismatase-like domain-containing protein</fullName>
    </recommendedName>
</protein>
<dbReference type="EMBL" id="AFNW01000108">
    <property type="protein sequence ID" value="EKJ74612.1"/>
    <property type="molecule type" value="Genomic_DNA"/>
</dbReference>
<name>K3VIZ8_FUSPC</name>
<dbReference type="OrthoDB" id="167809at2759"/>
<dbReference type="PANTHER" id="PTHR43559">
    <property type="entry name" value="HYDROLASE YCAC-RELATED"/>
    <property type="match status" value="1"/>
</dbReference>
<dbReference type="eggNOG" id="ENOG502QSGT">
    <property type="taxonomic scope" value="Eukaryota"/>
</dbReference>
<evidence type="ECO:0000313" key="3">
    <source>
        <dbReference type="EMBL" id="EKJ74612.1"/>
    </source>
</evidence>
<dbReference type="KEGG" id="fpu:FPSE_05362"/>
<comment type="caution">
    <text evidence="3">The sequence shown here is derived from an EMBL/GenBank/DDBJ whole genome shotgun (WGS) entry which is preliminary data.</text>
</comment>
<evidence type="ECO:0000313" key="4">
    <source>
        <dbReference type="Proteomes" id="UP000007978"/>
    </source>
</evidence>
<dbReference type="AlphaFoldDB" id="K3VIZ8"/>
<dbReference type="SUPFAM" id="SSF52499">
    <property type="entry name" value="Isochorismatase-like hydrolases"/>
    <property type="match status" value="1"/>
</dbReference>
<feature type="domain" description="Isochorismatase-like" evidence="2">
    <location>
        <begin position="146"/>
        <end position="296"/>
    </location>
</feature>
<accession>K3VIZ8</accession>
<gene>
    <name evidence="3" type="ORF">FPSE_05362</name>
</gene>
<dbReference type="PANTHER" id="PTHR43559:SF3">
    <property type="entry name" value="HYDROLASE YCAC-RELATED"/>
    <property type="match status" value="1"/>
</dbReference>
<dbReference type="InterPro" id="IPR000868">
    <property type="entry name" value="Isochorismatase-like_dom"/>
</dbReference>
<evidence type="ECO:0000256" key="1">
    <source>
        <dbReference type="ARBA" id="ARBA00006336"/>
    </source>
</evidence>
<dbReference type="Pfam" id="PF00857">
    <property type="entry name" value="Isochorismatase"/>
    <property type="match status" value="1"/>
</dbReference>
<dbReference type="Proteomes" id="UP000007978">
    <property type="component" value="Chromosome 2"/>
</dbReference>
<dbReference type="InterPro" id="IPR036380">
    <property type="entry name" value="Isochorismatase-like_sf"/>
</dbReference>
<evidence type="ECO:0000259" key="2">
    <source>
        <dbReference type="Pfam" id="PF00857"/>
    </source>
</evidence>
<sequence length="355" mass="39619">MAFYATLTGDTSSFSSMHWVCSSSQAISWGTDLHEFKGGGFLNERHLVYQWGEGVQEAYDNTPTGKRAAYYAYSYLTVAAELLSKTLFDRFKQPSQQIQYFQKARLSPKTDNMKFTSIFTAGLLSASALAKQAAYKYERLDKDDALLLVVDIQEGLYQLTRDWDPTLYHHQSMAHAAIGKAFDMPVILTTSADQGPNGPLMREIRQMYPKAPLVQRQGQVNAWDSEEFQQAVKATNKSQIILAGITTDVCTTFLALSLRDAGYSVWANIEASGTTTPLIRDVSNDRMRDAGVQVVSLFSIICELMRDWRNTPGSKEIYPWLGQYFPIAGYMARGHAAAIANGTIQPGEEGYLNYP</sequence>